<gene>
    <name evidence="2" type="ORF">F1654_12065</name>
</gene>
<dbReference type="Gene3D" id="3.40.50.150">
    <property type="entry name" value="Vaccinia Virus protein VP39"/>
    <property type="match status" value="1"/>
</dbReference>
<sequence length="246" mass="26886">MLAAVLADARRDSDRARDIWRNPAETLAFFDVRPEHTVAEGLPGAGWYTRILLPYTEGAGGYIAINYPMDVLEAIFGDRMDEERRAAAAGLEASFPPRAAQWGGTVDAMTRFGAVSDDLAGTADRVLYIRALHNLARTGNMDMAVNDAWTLLRPGGIVGVVQHRAPADETDERADGNRGYLRQADVIAAFEARGFVFEEASEINANPNDPADADGGVWTRMPSSDSEEARAIGETDRMTLRFRKPD</sequence>
<dbReference type="PIRSF" id="PIRSF031679">
    <property type="entry name" value="Mtase_Alr7345_prd"/>
    <property type="match status" value="1"/>
</dbReference>
<accession>A0A5M6ZA98</accession>
<dbReference type="InterPro" id="IPR029063">
    <property type="entry name" value="SAM-dependent_MTases_sf"/>
</dbReference>
<evidence type="ECO:0000313" key="3">
    <source>
        <dbReference type="Proteomes" id="UP000325122"/>
    </source>
</evidence>
<dbReference type="GO" id="GO:0032259">
    <property type="term" value="P:methylation"/>
    <property type="evidence" value="ECO:0007669"/>
    <property type="project" value="UniProtKB-KW"/>
</dbReference>
<dbReference type="AlphaFoldDB" id="A0A5M6ZA98"/>
<keyword evidence="2" id="KW-0489">Methyltransferase</keyword>
<proteinExistence type="predicted"/>
<feature type="region of interest" description="Disordered" evidence="1">
    <location>
        <begin position="204"/>
        <end position="246"/>
    </location>
</feature>
<keyword evidence="2" id="KW-0808">Transferase</keyword>
<comment type="caution">
    <text evidence="2">The sequence shown here is derived from an EMBL/GenBank/DDBJ whole genome shotgun (WGS) entry which is preliminary data.</text>
</comment>
<reference evidence="2 3" key="1">
    <citation type="submission" date="2019-09" db="EMBL/GenBank/DDBJ databases">
        <authorList>
            <person name="Kevbrin V."/>
            <person name="Grouzdev D.S."/>
        </authorList>
    </citation>
    <scope>NUCLEOTIDE SEQUENCE [LARGE SCALE GENOMIC DNA]</scope>
    <source>
        <strain evidence="2 3">G-192</strain>
    </source>
</reference>
<protein>
    <submittedName>
        <fullName evidence="2">Class I SAM-dependent methyltransferase</fullName>
    </submittedName>
</protein>
<evidence type="ECO:0000313" key="2">
    <source>
        <dbReference type="EMBL" id="KAA5801623.1"/>
    </source>
</evidence>
<organism evidence="2 3">
    <name type="scientific">Alkalicaulis satelles</name>
    <dbReference type="NCBI Taxonomy" id="2609175"/>
    <lineage>
        <taxon>Bacteria</taxon>
        <taxon>Pseudomonadati</taxon>
        <taxon>Pseudomonadota</taxon>
        <taxon>Alphaproteobacteria</taxon>
        <taxon>Maricaulales</taxon>
        <taxon>Maricaulaceae</taxon>
        <taxon>Alkalicaulis</taxon>
    </lineage>
</organism>
<dbReference type="InterPro" id="IPR016980">
    <property type="entry name" value="S-AdoMet-dep_MeTrfase_Alr7345"/>
</dbReference>
<dbReference type="EMBL" id="VWOJ01000004">
    <property type="protein sequence ID" value="KAA5801623.1"/>
    <property type="molecule type" value="Genomic_DNA"/>
</dbReference>
<dbReference type="GO" id="GO:0008168">
    <property type="term" value="F:methyltransferase activity"/>
    <property type="evidence" value="ECO:0007669"/>
    <property type="project" value="UniProtKB-KW"/>
</dbReference>
<feature type="compositionally biased region" description="Basic and acidic residues" evidence="1">
    <location>
        <begin position="227"/>
        <end position="246"/>
    </location>
</feature>
<name>A0A5M6ZA98_9PROT</name>
<keyword evidence="3" id="KW-1185">Reference proteome</keyword>
<dbReference type="Proteomes" id="UP000325122">
    <property type="component" value="Unassembled WGS sequence"/>
</dbReference>
<dbReference type="SUPFAM" id="SSF53335">
    <property type="entry name" value="S-adenosyl-L-methionine-dependent methyltransferases"/>
    <property type="match status" value="1"/>
</dbReference>
<evidence type="ECO:0000256" key="1">
    <source>
        <dbReference type="SAM" id="MobiDB-lite"/>
    </source>
</evidence>